<keyword evidence="2" id="KW-1185">Reference proteome</keyword>
<evidence type="ECO:0000313" key="2">
    <source>
        <dbReference type="Proteomes" id="UP001049518"/>
    </source>
</evidence>
<dbReference type="InterPro" id="IPR028148">
    <property type="entry name" value="Imm74"/>
</dbReference>
<dbReference type="Pfam" id="PF15603">
    <property type="entry name" value="Imm74"/>
    <property type="match status" value="1"/>
</dbReference>
<proteinExistence type="predicted"/>
<dbReference type="EMBL" id="CP059572">
    <property type="protein sequence ID" value="QXJ24411.1"/>
    <property type="molecule type" value="Genomic_DNA"/>
</dbReference>
<reference evidence="1" key="1">
    <citation type="submission" date="2020-07" db="EMBL/GenBank/DDBJ databases">
        <authorList>
            <person name="Tarantini F.S."/>
            <person name="Hong K.W."/>
            <person name="Chan K.G."/>
        </authorList>
    </citation>
    <scope>NUCLEOTIDE SEQUENCE</scope>
    <source>
        <strain evidence="1">32-07</strain>
    </source>
</reference>
<protein>
    <submittedName>
        <fullName evidence="1">Uncharacterized protein</fullName>
    </submittedName>
</protein>
<accession>A0ABX8QZZ0</accession>
<organism evidence="1 2">
    <name type="scientific">Actinomadura graeca</name>
    <dbReference type="NCBI Taxonomy" id="2750812"/>
    <lineage>
        <taxon>Bacteria</taxon>
        <taxon>Bacillati</taxon>
        <taxon>Actinomycetota</taxon>
        <taxon>Actinomycetes</taxon>
        <taxon>Streptosporangiales</taxon>
        <taxon>Thermomonosporaceae</taxon>
        <taxon>Actinomadura</taxon>
    </lineage>
</organism>
<evidence type="ECO:0000313" key="1">
    <source>
        <dbReference type="EMBL" id="QXJ24411.1"/>
    </source>
</evidence>
<sequence>MQLQWPSRGLVLVDVDERRLKVVGEALLERCPDFLIFPEYITHWEDGAPLDPERKRELLAEIIEEAGKRGWIFEIREGERP</sequence>
<dbReference type="RefSeq" id="WP_231330181.1">
    <property type="nucleotide sequence ID" value="NZ_CP059572.1"/>
</dbReference>
<dbReference type="Proteomes" id="UP001049518">
    <property type="component" value="Chromosome"/>
</dbReference>
<gene>
    <name evidence="1" type="ORF">AGRA3207_005730</name>
</gene>
<name>A0ABX8QZZ0_9ACTN</name>